<dbReference type="PANTHER" id="PTHR41694">
    <property type="entry name" value="ENDOGENOUS RETROVIRUS GROUP K MEMBER POL PROTEIN"/>
    <property type="match status" value="1"/>
</dbReference>
<dbReference type="GO" id="GO:0004519">
    <property type="term" value="F:endonuclease activity"/>
    <property type="evidence" value="ECO:0007669"/>
    <property type="project" value="UniProtKB-KW"/>
</dbReference>
<dbReference type="AlphaFoldDB" id="A0A7K6Q808"/>
<feature type="domain" description="Reverse transcriptase thumb" evidence="7">
    <location>
        <begin position="2"/>
        <end position="49"/>
    </location>
</feature>
<evidence type="ECO:0000256" key="1">
    <source>
        <dbReference type="ARBA" id="ARBA00022679"/>
    </source>
</evidence>
<dbReference type="InterPro" id="IPR043128">
    <property type="entry name" value="Rev_trsase/Diguanyl_cyclase"/>
</dbReference>
<gene>
    <name evidence="8" type="primary">Ervk25</name>
    <name evidence="8" type="ORF">CLIRUF_R15892</name>
</gene>
<dbReference type="EMBL" id="VZRZ01000248">
    <property type="protein sequence ID" value="NWW69842.1"/>
    <property type="molecule type" value="Genomic_DNA"/>
</dbReference>
<proteinExistence type="predicted"/>
<keyword evidence="2" id="KW-0548">Nucleotidyltransferase</keyword>
<name>A0A7K6Q808_9PASS</name>
<organism evidence="8 9">
    <name type="scientific">Climacteris rufus</name>
    <name type="common">rufous treecreeper</name>
    <dbReference type="NCBI Taxonomy" id="47695"/>
    <lineage>
        <taxon>Eukaryota</taxon>
        <taxon>Metazoa</taxon>
        <taxon>Chordata</taxon>
        <taxon>Craniata</taxon>
        <taxon>Vertebrata</taxon>
        <taxon>Euteleostomi</taxon>
        <taxon>Archelosauria</taxon>
        <taxon>Archosauria</taxon>
        <taxon>Dinosauria</taxon>
        <taxon>Saurischia</taxon>
        <taxon>Theropoda</taxon>
        <taxon>Coelurosauria</taxon>
        <taxon>Aves</taxon>
        <taxon>Neognathae</taxon>
        <taxon>Neoaves</taxon>
        <taxon>Telluraves</taxon>
        <taxon>Australaves</taxon>
        <taxon>Passeriformes</taxon>
        <taxon>Climacteridae</taxon>
        <taxon>Climacteris</taxon>
    </lineage>
</organism>
<evidence type="ECO:0000313" key="9">
    <source>
        <dbReference type="Proteomes" id="UP000580879"/>
    </source>
</evidence>
<dbReference type="PANTHER" id="PTHR41694:SF3">
    <property type="entry name" value="RNA-DIRECTED DNA POLYMERASE-RELATED"/>
    <property type="match status" value="1"/>
</dbReference>
<evidence type="ECO:0000256" key="4">
    <source>
        <dbReference type="ARBA" id="ARBA00022759"/>
    </source>
</evidence>
<evidence type="ECO:0000256" key="5">
    <source>
        <dbReference type="ARBA" id="ARBA00022801"/>
    </source>
</evidence>
<dbReference type="Pfam" id="PF06817">
    <property type="entry name" value="RVT_thumb"/>
    <property type="match status" value="1"/>
</dbReference>
<keyword evidence="4" id="KW-0255">Endonuclease</keyword>
<dbReference type="GO" id="GO:0003964">
    <property type="term" value="F:RNA-directed DNA polymerase activity"/>
    <property type="evidence" value="ECO:0007669"/>
    <property type="project" value="UniProtKB-KW"/>
</dbReference>
<evidence type="ECO:0000256" key="2">
    <source>
        <dbReference type="ARBA" id="ARBA00022695"/>
    </source>
</evidence>
<dbReference type="InterPro" id="IPR010661">
    <property type="entry name" value="RVT_thumb"/>
</dbReference>
<reference evidence="8 9" key="1">
    <citation type="submission" date="2019-09" db="EMBL/GenBank/DDBJ databases">
        <title>Bird 10,000 Genomes (B10K) Project - Family phase.</title>
        <authorList>
            <person name="Zhang G."/>
        </authorList>
    </citation>
    <scope>NUCLEOTIDE SEQUENCE [LARGE SCALE GENOMIC DNA]</scope>
    <source>
        <strain evidence="8">B10K-DU-029-53</strain>
    </source>
</reference>
<accession>A0A7K6Q808</accession>
<evidence type="ECO:0000259" key="7">
    <source>
        <dbReference type="Pfam" id="PF06817"/>
    </source>
</evidence>
<sequence length="100" mass="11327">AHKLLGIINWLRPYLGLTAMQVSPLFNILKGDPDLNSPRKLTPEEQRALNEVQQQVVSPRPVYRVDPSIDITVFITALDVHPTGIIGKWNKQWADPLHIL</sequence>
<dbReference type="Gene3D" id="3.30.70.270">
    <property type="match status" value="1"/>
</dbReference>
<keyword evidence="6" id="KW-0695">RNA-directed DNA polymerase</keyword>
<dbReference type="InterPro" id="IPR043502">
    <property type="entry name" value="DNA/RNA_pol_sf"/>
</dbReference>
<keyword evidence="5" id="KW-0378">Hydrolase</keyword>
<dbReference type="Proteomes" id="UP000580879">
    <property type="component" value="Unassembled WGS sequence"/>
</dbReference>
<evidence type="ECO:0000256" key="3">
    <source>
        <dbReference type="ARBA" id="ARBA00022722"/>
    </source>
</evidence>
<evidence type="ECO:0000313" key="8">
    <source>
        <dbReference type="EMBL" id="NWW69842.1"/>
    </source>
</evidence>
<evidence type="ECO:0000256" key="6">
    <source>
        <dbReference type="ARBA" id="ARBA00022918"/>
    </source>
</evidence>
<dbReference type="GO" id="GO:0035613">
    <property type="term" value="F:RNA stem-loop binding"/>
    <property type="evidence" value="ECO:0007669"/>
    <property type="project" value="TreeGrafter"/>
</dbReference>
<dbReference type="SUPFAM" id="SSF56672">
    <property type="entry name" value="DNA/RNA polymerases"/>
    <property type="match status" value="1"/>
</dbReference>
<feature type="non-terminal residue" evidence="8">
    <location>
        <position position="1"/>
    </location>
</feature>
<dbReference type="GO" id="GO:0016787">
    <property type="term" value="F:hydrolase activity"/>
    <property type="evidence" value="ECO:0007669"/>
    <property type="project" value="UniProtKB-KW"/>
</dbReference>
<feature type="non-terminal residue" evidence="8">
    <location>
        <position position="100"/>
    </location>
</feature>
<keyword evidence="1" id="KW-0808">Transferase</keyword>
<comment type="caution">
    <text evidence="8">The sequence shown here is derived from an EMBL/GenBank/DDBJ whole genome shotgun (WGS) entry which is preliminary data.</text>
</comment>
<dbReference type="OrthoDB" id="9395730at2759"/>
<keyword evidence="3" id="KW-0540">Nuclease</keyword>
<protein>
    <submittedName>
        <fullName evidence="8">POK25 protein</fullName>
    </submittedName>
</protein>
<keyword evidence="9" id="KW-1185">Reference proteome</keyword>